<dbReference type="Proteomes" id="UP000316624">
    <property type="component" value="Unassembled WGS sequence"/>
</dbReference>
<evidence type="ECO:0000256" key="6">
    <source>
        <dbReference type="ARBA" id="ARBA00023235"/>
    </source>
</evidence>
<name>A0A562KQP5_SPHWJ</name>
<dbReference type="Gene3D" id="1.10.268.10">
    <property type="entry name" value="Topoisomerase, domain 3"/>
    <property type="match status" value="1"/>
</dbReference>
<dbReference type="GO" id="GO:0019897">
    <property type="term" value="C:extrinsic component of plasma membrane"/>
    <property type="evidence" value="ECO:0007669"/>
    <property type="project" value="UniProtKB-UniRule"/>
</dbReference>
<dbReference type="Gene3D" id="2.120.10.90">
    <property type="entry name" value="DNA gyrase/topoisomerase IV, subunit A, C-terminal"/>
    <property type="match status" value="1"/>
</dbReference>
<feature type="site" description="Interaction with DNA" evidence="7">
    <location>
        <position position="142"/>
    </location>
</feature>
<proteinExistence type="inferred from homology"/>
<keyword evidence="4 7" id="KW-0238">DNA-binding</keyword>
<gene>
    <name evidence="7" type="primary">parC</name>
    <name evidence="10" type="ORF">IQ35_00311</name>
</gene>
<dbReference type="AlphaFoldDB" id="A0A562KQP5"/>
<evidence type="ECO:0000256" key="3">
    <source>
        <dbReference type="ARBA" id="ARBA00023029"/>
    </source>
</evidence>
<dbReference type="Gene3D" id="3.90.199.10">
    <property type="entry name" value="Topoisomerase II, domain 5"/>
    <property type="match status" value="1"/>
</dbReference>
<dbReference type="NCBIfam" id="NF004044">
    <property type="entry name" value="PRK05561.1"/>
    <property type="match status" value="1"/>
</dbReference>
<keyword evidence="3 7" id="KW-0799">Topoisomerase</keyword>
<dbReference type="GO" id="GO:0003918">
    <property type="term" value="F:DNA topoisomerase type II (double strand cut, ATP-hydrolyzing) activity"/>
    <property type="evidence" value="ECO:0007669"/>
    <property type="project" value="UniProtKB-UniRule"/>
</dbReference>
<comment type="similarity">
    <text evidence="7">Belongs to the type II topoisomerase GyrA/ParC subunit family. ParC type 1 subfamily.</text>
</comment>
<keyword evidence="6 7" id="KW-0413">Isomerase</keyword>
<feature type="site" description="Interaction with DNA" evidence="7">
    <location>
        <position position="91"/>
    </location>
</feature>
<sequence length="808" mass="89712">MGHALKVEHSPDFATPHLLQLHNFFGRQGSCGKAFPIVFRLAIRLAMTDFRDPFDAIKDHPFDDALSQRYLVYALSTITARSLPDLRDGLKPVHRRLLWAMRLLKMEPGGASPEVLMANPARNTTGYKKCARVVGDVIGKYHPHGDASVYDAMVRLAQDFSLRTPLVDGQGNFGNIDGDNAAAMRYTEARLTQAAADLMAGLDEGTVEFRPTYNGEDEEPEVFPGLFPNLLANGASGIAVGMATSIPPHNVAELIDAATLLIDNPEADHNALMEIVKGPDFPTGGVLVDSPSIISEAYATGRGAFRTRARWHKEEGGRGTWVAIVTQIPFQVQKSKLIEQIAALINDRKLPILADVRDESDTEIRIVIEPRARTVDPDVLMDSLFRLTDLENRFSLNLNVLDASRTPRVMGLREVMVEWLRHQIDVLVKRAQHRLDKIAARLELLDGYIIAYLNLDRVIEIIRTEDEPKAVMMEEFQLNDRQAEAILNMRLRSLRKLEEMELRREHSGLLKEREELTKLVESPARQRTRLKKDLADLRKRYSPDSEIGRRRSLVEEAAPAREIPLEAMIEREPITVILSERGWIRAMSGHRDLASADTLKFKEGDGPLIAFHAHTTDKLLLATETGRIYTLGADKLPGGRGFGDPVRMMVDMDNEGGIVALLPARTGGELLLAASDGRGFVAAMGDVIAETRKGKQVVNVRAGAKLTVVRPIAQDADSVAVVGENRKLLVYSLTEMPRMARGQGVQMQRYRDGGLSDAIAFRFADGLSWTMGGETGRTRTEADMTPWRVARGAAGRMPPTGFPRDNRF</sequence>
<dbReference type="PANTHER" id="PTHR43493">
    <property type="entry name" value="DNA GYRASE/TOPOISOMERASE SUBUNIT A"/>
    <property type="match status" value="1"/>
</dbReference>
<dbReference type="InterPro" id="IPR013758">
    <property type="entry name" value="Topo_IIA_A/C_ab"/>
</dbReference>
<evidence type="ECO:0000259" key="9">
    <source>
        <dbReference type="PROSITE" id="PS52040"/>
    </source>
</evidence>
<dbReference type="GO" id="GO:0009330">
    <property type="term" value="C:DNA topoisomerase type II (double strand cut, ATP-hydrolyzing) complex"/>
    <property type="evidence" value="ECO:0007669"/>
    <property type="project" value="TreeGrafter"/>
</dbReference>
<evidence type="ECO:0000256" key="8">
    <source>
        <dbReference type="PROSITE-ProRule" id="PRU01384"/>
    </source>
</evidence>
<comment type="subunit">
    <text evidence="7">Heterotetramer composed of ParC and ParE.</text>
</comment>
<accession>A0A562KQP5</accession>
<evidence type="ECO:0000256" key="4">
    <source>
        <dbReference type="ARBA" id="ARBA00023125"/>
    </source>
</evidence>
<dbReference type="InterPro" id="IPR005742">
    <property type="entry name" value="TopoIV_A_Gneg"/>
</dbReference>
<evidence type="ECO:0000256" key="1">
    <source>
        <dbReference type="ARBA" id="ARBA00000185"/>
    </source>
</evidence>
<feature type="site" description="Interaction with DNA" evidence="7">
    <location>
        <position position="144"/>
    </location>
</feature>
<dbReference type="EMBL" id="VLKK01000001">
    <property type="protein sequence ID" value="TWH97712.1"/>
    <property type="molecule type" value="Genomic_DNA"/>
</dbReference>
<dbReference type="PROSITE" id="PS52040">
    <property type="entry name" value="TOPO_IIA"/>
    <property type="match status" value="1"/>
</dbReference>
<comment type="subcellular location">
    <subcellularLocation>
        <location evidence="7">Cell membrane</location>
        <topology evidence="7">Peripheral membrane protein</topology>
    </subcellularLocation>
</comment>
<dbReference type="SMART" id="SM00434">
    <property type="entry name" value="TOP4c"/>
    <property type="match status" value="1"/>
</dbReference>
<dbReference type="HAMAP" id="MF_00936">
    <property type="entry name" value="ParC_type1"/>
    <property type="match status" value="1"/>
</dbReference>
<dbReference type="InterPro" id="IPR013757">
    <property type="entry name" value="Topo_IIA_A_a_sf"/>
</dbReference>
<dbReference type="GO" id="GO:0007059">
    <property type="term" value="P:chromosome segregation"/>
    <property type="evidence" value="ECO:0007669"/>
    <property type="project" value="UniProtKB-UniRule"/>
</dbReference>
<dbReference type="InterPro" id="IPR035516">
    <property type="entry name" value="Gyrase/topoIV_suA_C"/>
</dbReference>
<keyword evidence="2 7" id="KW-1003">Cell membrane</keyword>
<evidence type="ECO:0000256" key="7">
    <source>
        <dbReference type="HAMAP-Rule" id="MF_00936"/>
    </source>
</evidence>
<dbReference type="InterPro" id="IPR002205">
    <property type="entry name" value="Topo_IIA_dom_A"/>
</dbReference>
<comment type="catalytic activity">
    <reaction evidence="1 7 8">
        <text>ATP-dependent breakage, passage and rejoining of double-stranded DNA.</text>
        <dbReference type="EC" id="5.6.2.2"/>
    </reaction>
</comment>
<dbReference type="CDD" id="cd00187">
    <property type="entry name" value="TOP4c"/>
    <property type="match status" value="1"/>
</dbReference>
<dbReference type="Pfam" id="PF00521">
    <property type="entry name" value="DNA_topoisoIV"/>
    <property type="match status" value="1"/>
</dbReference>
<dbReference type="EC" id="5.6.2.2" evidence="7"/>
<dbReference type="Gene3D" id="3.30.1360.40">
    <property type="match status" value="1"/>
</dbReference>
<keyword evidence="5 7" id="KW-0472">Membrane</keyword>
<feature type="site" description="Transition state stabilizer" evidence="7">
    <location>
        <position position="185"/>
    </location>
</feature>
<reference evidence="10 11" key="1">
    <citation type="journal article" date="2015" name="Stand. Genomic Sci.">
        <title>Genomic Encyclopedia of Bacterial and Archaeal Type Strains, Phase III: the genomes of soil and plant-associated and newly described type strains.</title>
        <authorList>
            <person name="Whitman W.B."/>
            <person name="Woyke T."/>
            <person name="Klenk H.P."/>
            <person name="Zhou Y."/>
            <person name="Lilburn T.G."/>
            <person name="Beck B.J."/>
            <person name="De Vos P."/>
            <person name="Vandamme P."/>
            <person name="Eisen J.A."/>
            <person name="Garrity G."/>
            <person name="Hugenholtz P."/>
            <person name="Kyrpides N.C."/>
        </authorList>
    </citation>
    <scope>NUCLEOTIDE SEQUENCE [LARGE SCALE GENOMIC DNA]</scope>
    <source>
        <strain evidence="10 11">CGMCC 1.7748</strain>
    </source>
</reference>
<evidence type="ECO:0000256" key="5">
    <source>
        <dbReference type="ARBA" id="ARBA00023136"/>
    </source>
</evidence>
<evidence type="ECO:0000313" key="11">
    <source>
        <dbReference type="Proteomes" id="UP000316624"/>
    </source>
</evidence>
<dbReference type="PANTHER" id="PTHR43493:SF1">
    <property type="entry name" value="DNA TOPOISOMERASE 4 SUBUNIT A"/>
    <property type="match status" value="1"/>
</dbReference>
<dbReference type="GO" id="GO:0005524">
    <property type="term" value="F:ATP binding"/>
    <property type="evidence" value="ECO:0007669"/>
    <property type="project" value="InterPro"/>
</dbReference>
<dbReference type="InterPro" id="IPR013760">
    <property type="entry name" value="Topo_IIA-like_dom_sf"/>
</dbReference>
<comment type="caution">
    <text evidence="10">The sequence shown here is derived from an EMBL/GenBank/DDBJ whole genome shotgun (WGS) entry which is preliminary data.</text>
</comment>
<dbReference type="GO" id="GO:0005694">
    <property type="term" value="C:chromosome"/>
    <property type="evidence" value="ECO:0007669"/>
    <property type="project" value="InterPro"/>
</dbReference>
<dbReference type="SUPFAM" id="SSF56719">
    <property type="entry name" value="Type II DNA topoisomerase"/>
    <property type="match status" value="1"/>
</dbReference>
<dbReference type="SUPFAM" id="SSF101904">
    <property type="entry name" value="GyrA/ParC C-terminal domain-like"/>
    <property type="match status" value="1"/>
</dbReference>
<dbReference type="GO" id="GO:0006265">
    <property type="term" value="P:DNA topological change"/>
    <property type="evidence" value="ECO:0007669"/>
    <property type="project" value="UniProtKB-UniRule"/>
</dbReference>
<evidence type="ECO:0000256" key="2">
    <source>
        <dbReference type="ARBA" id="ARBA00022475"/>
    </source>
</evidence>
<feature type="active site" description="O-(5'-phospho-DNA)-tyrosine intermediate" evidence="7 8">
    <location>
        <position position="186"/>
    </location>
</feature>
<keyword evidence="11" id="KW-1185">Reference proteome</keyword>
<dbReference type="InterPro" id="IPR050220">
    <property type="entry name" value="Type_II_DNA_Topoisomerases"/>
</dbReference>
<evidence type="ECO:0000313" key="10">
    <source>
        <dbReference type="EMBL" id="TWH97712.1"/>
    </source>
</evidence>
<comment type="function">
    <text evidence="7">Topoisomerase IV is essential for chromosome segregation. It relaxes supercoiled DNA. Performs the decatenation events required during the replication of a circular DNA molecule.</text>
</comment>
<dbReference type="GO" id="GO:0003677">
    <property type="term" value="F:DNA binding"/>
    <property type="evidence" value="ECO:0007669"/>
    <property type="project" value="UniProtKB-UniRule"/>
</dbReference>
<dbReference type="GO" id="GO:0005737">
    <property type="term" value="C:cytoplasm"/>
    <property type="evidence" value="ECO:0007669"/>
    <property type="project" value="TreeGrafter"/>
</dbReference>
<dbReference type="NCBIfam" id="TIGR01062">
    <property type="entry name" value="parC_Gneg"/>
    <property type="match status" value="1"/>
</dbReference>
<organism evidence="10 11">
    <name type="scientific">Sphingobium wenxiniae (strain DSM 21828 / CGMCC 1.7748 / JZ-1)</name>
    <dbReference type="NCBI Taxonomy" id="595605"/>
    <lineage>
        <taxon>Bacteria</taxon>
        <taxon>Pseudomonadati</taxon>
        <taxon>Pseudomonadota</taxon>
        <taxon>Alphaproteobacteria</taxon>
        <taxon>Sphingomonadales</taxon>
        <taxon>Sphingomonadaceae</taxon>
        <taxon>Sphingobium</taxon>
    </lineage>
</organism>
<protein>
    <recommendedName>
        <fullName evidence="7">DNA topoisomerase 4 subunit A</fullName>
        <ecNumber evidence="7">5.6.2.2</ecNumber>
    </recommendedName>
    <alternativeName>
        <fullName evidence="7">Topoisomerase IV subunit A</fullName>
    </alternativeName>
</protein>
<feature type="domain" description="Topo IIA-type catalytic" evidence="9">
    <location>
        <begin position="83"/>
        <end position="568"/>
    </location>
</feature>